<name>A0AAV9XZE5_9CRYT</name>
<keyword evidence="4" id="KW-0319">Glycerol metabolism</keyword>
<evidence type="ECO:0000313" key="10">
    <source>
        <dbReference type="Proteomes" id="UP001311799"/>
    </source>
</evidence>
<accession>A0AAV9XZE5</accession>
<dbReference type="AlphaFoldDB" id="A0AAV9XZE5"/>
<dbReference type="EC" id="3.1.4.46" evidence="2"/>
<dbReference type="Proteomes" id="UP001311799">
    <property type="component" value="Unassembled WGS sequence"/>
</dbReference>
<dbReference type="PANTHER" id="PTHR43620">
    <property type="entry name" value="GLYCEROPHOSPHORYL DIESTER PHOSPHODIESTERASE"/>
    <property type="match status" value="1"/>
</dbReference>
<feature type="domain" description="GP-PDE" evidence="8">
    <location>
        <begin position="20"/>
        <end position="345"/>
    </location>
</feature>
<evidence type="ECO:0000256" key="4">
    <source>
        <dbReference type="ARBA" id="ARBA00022798"/>
    </source>
</evidence>
<proteinExistence type="inferred from homology"/>
<keyword evidence="10" id="KW-1185">Reference proteome</keyword>
<evidence type="ECO:0000256" key="3">
    <source>
        <dbReference type="ARBA" id="ARBA00022729"/>
    </source>
</evidence>
<dbReference type="EMBL" id="JAWDEY010000010">
    <property type="protein sequence ID" value="KAK6589904.1"/>
    <property type="molecule type" value="Genomic_DNA"/>
</dbReference>
<dbReference type="InterPro" id="IPR017946">
    <property type="entry name" value="PLC-like_Pdiesterase_TIM-brl"/>
</dbReference>
<protein>
    <recommendedName>
        <fullName evidence="2">glycerophosphodiester phosphodiesterase</fullName>
        <ecNumber evidence="2">3.1.4.46</ecNumber>
    </recommendedName>
</protein>
<dbReference type="GO" id="GO:0006629">
    <property type="term" value="P:lipid metabolic process"/>
    <property type="evidence" value="ECO:0007669"/>
    <property type="project" value="InterPro"/>
</dbReference>
<dbReference type="SUPFAM" id="SSF51695">
    <property type="entry name" value="PLC-like phosphodiesterases"/>
    <property type="match status" value="1"/>
</dbReference>
<organism evidence="9 10">
    <name type="scientific">Cryptosporidium xiaoi</name>
    <dbReference type="NCBI Taxonomy" id="659607"/>
    <lineage>
        <taxon>Eukaryota</taxon>
        <taxon>Sar</taxon>
        <taxon>Alveolata</taxon>
        <taxon>Apicomplexa</taxon>
        <taxon>Conoidasida</taxon>
        <taxon>Coccidia</taxon>
        <taxon>Eucoccidiorida</taxon>
        <taxon>Eimeriorina</taxon>
        <taxon>Cryptosporidiidae</taxon>
        <taxon>Cryptosporidium</taxon>
    </lineage>
</organism>
<dbReference type="InterPro" id="IPR030395">
    <property type="entry name" value="GP_PDE_dom"/>
</dbReference>
<evidence type="ECO:0000313" key="9">
    <source>
        <dbReference type="EMBL" id="KAK6589904.1"/>
    </source>
</evidence>
<dbReference type="GO" id="GO:0008889">
    <property type="term" value="F:glycerophosphodiester phosphodiesterase activity"/>
    <property type="evidence" value="ECO:0007669"/>
    <property type="project" value="UniProtKB-EC"/>
</dbReference>
<comment type="caution">
    <text evidence="9">The sequence shown here is derived from an EMBL/GenBank/DDBJ whole genome shotgun (WGS) entry which is preliminary data.</text>
</comment>
<evidence type="ECO:0000256" key="6">
    <source>
        <dbReference type="ARBA" id="ARBA00047512"/>
    </source>
</evidence>
<dbReference type="Pfam" id="PF03009">
    <property type="entry name" value="GDPD"/>
    <property type="match status" value="1"/>
</dbReference>
<dbReference type="PANTHER" id="PTHR43620:SF7">
    <property type="entry name" value="GLYCEROPHOSPHODIESTER PHOSPHODIESTERASE GDPD5-RELATED"/>
    <property type="match status" value="1"/>
</dbReference>
<sequence length="352" mass="40484">MYLFLLFIFFAAMRNSVAQFHLVAHRGASFYTPEETRQAYELAASQGANFIECDIVSTKDGVLILRHSPNLLESTNIKDFPEFAHLRKTLEMYCDTDSDSVDGIFSWDLTYEEIKRLGCTHDIRYNNRNQELCGVQGILSLDEFLEMSENGFNGYKPGIYIEIKYPTIHEEMGINITDKLLDALEKYGLNKDTDHVYIQSFEPENLKYIRERSQVRLVQLLTRDEKNSFVYAVKDPISNKIIYSPCDLEYIAKFVNIVSPTKHDLISPLNKESSSHPLGPGLLPNSSDFISKSHKYSLAVVPYTFRPESVLSMFSNQEEEYEYFIFIIKSDGVFTDDPKGLVEYLAKRQGNK</sequence>
<reference evidence="9 10" key="1">
    <citation type="submission" date="2023-10" db="EMBL/GenBank/DDBJ databases">
        <title>Comparative genomics analysis reveals potential genetic determinants of host preference in Cryptosporidium xiaoi.</title>
        <authorList>
            <person name="Xiao L."/>
            <person name="Li J."/>
        </authorList>
    </citation>
    <scope>NUCLEOTIDE SEQUENCE [LARGE SCALE GENOMIC DNA]</scope>
    <source>
        <strain evidence="9 10">52996</strain>
    </source>
</reference>
<comment type="catalytic activity">
    <reaction evidence="6">
        <text>a sn-glycero-3-phosphodiester + H2O = an alcohol + sn-glycerol 3-phosphate + H(+)</text>
        <dbReference type="Rhea" id="RHEA:12969"/>
        <dbReference type="ChEBI" id="CHEBI:15377"/>
        <dbReference type="ChEBI" id="CHEBI:15378"/>
        <dbReference type="ChEBI" id="CHEBI:30879"/>
        <dbReference type="ChEBI" id="CHEBI:57597"/>
        <dbReference type="ChEBI" id="CHEBI:83408"/>
        <dbReference type="EC" id="3.1.4.46"/>
    </reaction>
</comment>
<evidence type="ECO:0000259" key="8">
    <source>
        <dbReference type="PROSITE" id="PS51704"/>
    </source>
</evidence>
<dbReference type="Gene3D" id="3.20.20.190">
    <property type="entry name" value="Phosphatidylinositol (PI) phosphodiesterase"/>
    <property type="match status" value="1"/>
</dbReference>
<feature type="signal peptide" evidence="7">
    <location>
        <begin position="1"/>
        <end position="18"/>
    </location>
</feature>
<evidence type="ECO:0000256" key="1">
    <source>
        <dbReference type="ARBA" id="ARBA00007277"/>
    </source>
</evidence>
<keyword evidence="3 7" id="KW-0732">Signal</keyword>
<feature type="chain" id="PRO_5043877837" description="glycerophosphodiester phosphodiesterase" evidence="7">
    <location>
        <begin position="19"/>
        <end position="352"/>
    </location>
</feature>
<evidence type="ECO:0000256" key="7">
    <source>
        <dbReference type="SAM" id="SignalP"/>
    </source>
</evidence>
<gene>
    <name evidence="9" type="ORF">RS030_193013</name>
</gene>
<dbReference type="GO" id="GO:0006071">
    <property type="term" value="P:glycerol metabolic process"/>
    <property type="evidence" value="ECO:0007669"/>
    <property type="project" value="UniProtKB-KW"/>
</dbReference>
<dbReference type="PROSITE" id="PS51704">
    <property type="entry name" value="GP_PDE"/>
    <property type="match status" value="1"/>
</dbReference>
<evidence type="ECO:0000256" key="2">
    <source>
        <dbReference type="ARBA" id="ARBA00012247"/>
    </source>
</evidence>
<comment type="similarity">
    <text evidence="1">Belongs to the glycerophosphoryl diester phosphodiesterase family.</text>
</comment>
<keyword evidence="5" id="KW-0378">Hydrolase</keyword>
<evidence type="ECO:0000256" key="5">
    <source>
        <dbReference type="ARBA" id="ARBA00022801"/>
    </source>
</evidence>